<keyword evidence="2" id="KW-1185">Reference proteome</keyword>
<proteinExistence type="predicted"/>
<organism evidence="1 2">
    <name type="scientific">Dothidotthia symphoricarpi CBS 119687</name>
    <dbReference type="NCBI Taxonomy" id="1392245"/>
    <lineage>
        <taxon>Eukaryota</taxon>
        <taxon>Fungi</taxon>
        <taxon>Dikarya</taxon>
        <taxon>Ascomycota</taxon>
        <taxon>Pezizomycotina</taxon>
        <taxon>Dothideomycetes</taxon>
        <taxon>Pleosporomycetidae</taxon>
        <taxon>Pleosporales</taxon>
        <taxon>Dothidotthiaceae</taxon>
        <taxon>Dothidotthia</taxon>
    </lineage>
</organism>
<evidence type="ECO:0000313" key="1">
    <source>
        <dbReference type="EMBL" id="KAF2130715.1"/>
    </source>
</evidence>
<name>A0A6A6AHZ0_9PLEO</name>
<reference evidence="1" key="1">
    <citation type="journal article" date="2020" name="Stud. Mycol.">
        <title>101 Dothideomycetes genomes: a test case for predicting lifestyles and emergence of pathogens.</title>
        <authorList>
            <person name="Haridas S."/>
            <person name="Albert R."/>
            <person name="Binder M."/>
            <person name="Bloem J."/>
            <person name="Labutti K."/>
            <person name="Salamov A."/>
            <person name="Andreopoulos B."/>
            <person name="Baker S."/>
            <person name="Barry K."/>
            <person name="Bills G."/>
            <person name="Bluhm B."/>
            <person name="Cannon C."/>
            <person name="Castanera R."/>
            <person name="Culley D."/>
            <person name="Daum C."/>
            <person name="Ezra D."/>
            <person name="Gonzalez J."/>
            <person name="Henrissat B."/>
            <person name="Kuo A."/>
            <person name="Liang C."/>
            <person name="Lipzen A."/>
            <person name="Lutzoni F."/>
            <person name="Magnuson J."/>
            <person name="Mondo S."/>
            <person name="Nolan M."/>
            <person name="Ohm R."/>
            <person name="Pangilinan J."/>
            <person name="Park H.-J."/>
            <person name="Ramirez L."/>
            <person name="Alfaro M."/>
            <person name="Sun H."/>
            <person name="Tritt A."/>
            <person name="Yoshinaga Y."/>
            <person name="Zwiers L.-H."/>
            <person name="Turgeon B."/>
            <person name="Goodwin S."/>
            <person name="Spatafora J."/>
            <person name="Crous P."/>
            <person name="Grigoriev I."/>
        </authorList>
    </citation>
    <scope>NUCLEOTIDE SEQUENCE</scope>
    <source>
        <strain evidence="1">CBS 119687</strain>
    </source>
</reference>
<dbReference type="AlphaFoldDB" id="A0A6A6AHZ0"/>
<accession>A0A6A6AHZ0</accession>
<dbReference type="Proteomes" id="UP000799771">
    <property type="component" value="Unassembled WGS sequence"/>
</dbReference>
<evidence type="ECO:0000313" key="2">
    <source>
        <dbReference type="Proteomes" id="UP000799771"/>
    </source>
</evidence>
<protein>
    <submittedName>
        <fullName evidence="1">Uncharacterized protein</fullName>
    </submittedName>
</protein>
<dbReference type="RefSeq" id="XP_033525102.1">
    <property type="nucleotide sequence ID" value="XM_033670286.1"/>
</dbReference>
<sequence length="154" mass="16735">MGVADGYETMLAIRLGEEERRGLKVETPDNIRLAVDSRVGVEITARLSGLGSADSGTLALAPVPRDGPHAIFLEHSDMLSMACTRNNAYSSTNDVHRASSLRRSPPQLSHVAFLDCINKKHIDTYPVLSLNPNSRSVIMGQTESWRSNSSTAKT</sequence>
<dbReference type="GeneID" id="54410718"/>
<dbReference type="EMBL" id="ML977503">
    <property type="protein sequence ID" value="KAF2130715.1"/>
    <property type="molecule type" value="Genomic_DNA"/>
</dbReference>
<gene>
    <name evidence="1" type="ORF">P153DRAFT_383941</name>
</gene>